<dbReference type="AlphaFoldDB" id="A0A231H9H6"/>
<dbReference type="InterPro" id="IPR029058">
    <property type="entry name" value="AB_hydrolase_fold"/>
</dbReference>
<evidence type="ECO:0000259" key="2">
    <source>
        <dbReference type="Pfam" id="PF07859"/>
    </source>
</evidence>
<dbReference type="InterPro" id="IPR013094">
    <property type="entry name" value="AB_hydrolase_3"/>
</dbReference>
<accession>A0A231H9H6</accession>
<proteinExistence type="predicted"/>
<dbReference type="SUPFAM" id="SSF53474">
    <property type="entry name" value="alpha/beta-Hydrolases"/>
    <property type="match status" value="1"/>
</dbReference>
<dbReference type="Gene3D" id="3.40.50.1820">
    <property type="entry name" value="alpha/beta hydrolase"/>
    <property type="match status" value="1"/>
</dbReference>
<dbReference type="PANTHER" id="PTHR48081">
    <property type="entry name" value="AB HYDROLASE SUPERFAMILY PROTEIN C4A8.06C"/>
    <property type="match status" value="1"/>
</dbReference>
<name>A0A231H9H6_9NOCA</name>
<evidence type="ECO:0000256" key="1">
    <source>
        <dbReference type="ARBA" id="ARBA00022801"/>
    </source>
</evidence>
<evidence type="ECO:0000313" key="4">
    <source>
        <dbReference type="Proteomes" id="UP000215506"/>
    </source>
</evidence>
<dbReference type="InterPro" id="IPR050300">
    <property type="entry name" value="GDXG_lipolytic_enzyme"/>
</dbReference>
<feature type="domain" description="Alpha/beta hydrolase fold-3" evidence="2">
    <location>
        <begin position="94"/>
        <end position="299"/>
    </location>
</feature>
<evidence type="ECO:0000313" key="3">
    <source>
        <dbReference type="EMBL" id="OXR45604.1"/>
    </source>
</evidence>
<dbReference type="PANTHER" id="PTHR48081:SF8">
    <property type="entry name" value="ALPHA_BETA HYDROLASE FOLD-3 DOMAIN-CONTAINING PROTEIN-RELATED"/>
    <property type="match status" value="1"/>
</dbReference>
<comment type="caution">
    <text evidence="3">The sequence shown here is derived from an EMBL/GenBank/DDBJ whole genome shotgun (WGS) entry which is preliminary data.</text>
</comment>
<dbReference type="EC" id="3.1.1.1" evidence="3"/>
<organism evidence="3 4">
    <name type="scientific">Nocardia cerradoensis</name>
    <dbReference type="NCBI Taxonomy" id="85688"/>
    <lineage>
        <taxon>Bacteria</taxon>
        <taxon>Bacillati</taxon>
        <taxon>Actinomycetota</taxon>
        <taxon>Actinomycetes</taxon>
        <taxon>Mycobacteriales</taxon>
        <taxon>Nocardiaceae</taxon>
        <taxon>Nocardia</taxon>
    </lineage>
</organism>
<dbReference type="Pfam" id="PF07859">
    <property type="entry name" value="Abhydrolase_3"/>
    <property type="match status" value="1"/>
</dbReference>
<protein>
    <submittedName>
        <fullName evidence="3">Carboxylesterase NlhH</fullName>
        <ecNumber evidence="3">3.1.1.1</ecNumber>
    </submittedName>
</protein>
<keyword evidence="4" id="KW-1185">Reference proteome</keyword>
<reference evidence="3 4" key="1">
    <citation type="submission" date="2017-07" db="EMBL/GenBank/DDBJ databases">
        <title>First draft Genome Sequence of Nocardia cerradoensis isolated from human infection.</title>
        <authorList>
            <person name="Carrasco G."/>
        </authorList>
    </citation>
    <scope>NUCLEOTIDE SEQUENCE [LARGE SCALE GENOMIC DNA]</scope>
    <source>
        <strain evidence="3 4">CNM20130759</strain>
    </source>
</reference>
<sequence>MNTEYGPCPPIDAEVARALRQIEQLVPRVAPDTLAQVRSIVADGIPGAPTPDFTAGGAVVVEESVVPGPAGAPDVPVVVLRPAEGSGPWPAIYNIHGGGMVAGTPRTALDQLVAYVHEIGVVVVSVDYRLAPEHPDPAPLEDCYAGLCWLADRSADLQVDPARIMIAGISAGGGLAAGTALLARDRGGPALTHQILSAPMLDDRLRTPSAQMLLREGVWDRAENEYGWTSLLGDRRGGPDVSPYSAPARAEDLAGLPRTFIDVGSVETFRDEVIDYATRLSRAGVSVDLHVWGGGVHGFDLSVPGAAISRAALSARDAFIRTALGSRPHNAVVTK</sequence>
<keyword evidence="1 3" id="KW-0378">Hydrolase</keyword>
<dbReference type="EMBL" id="NGAF01000003">
    <property type="protein sequence ID" value="OXR45604.1"/>
    <property type="molecule type" value="Genomic_DNA"/>
</dbReference>
<gene>
    <name evidence="3" type="primary">nlhH_2</name>
    <name evidence="3" type="ORF">B7C42_01896</name>
</gene>
<dbReference type="Proteomes" id="UP000215506">
    <property type="component" value="Unassembled WGS sequence"/>
</dbReference>
<dbReference type="GO" id="GO:0106435">
    <property type="term" value="F:carboxylesterase activity"/>
    <property type="evidence" value="ECO:0007669"/>
    <property type="project" value="UniProtKB-EC"/>
</dbReference>